<dbReference type="Gene3D" id="3.60.21.10">
    <property type="match status" value="1"/>
</dbReference>
<evidence type="ECO:0000313" key="3">
    <source>
        <dbReference type="Proteomes" id="UP000721415"/>
    </source>
</evidence>
<dbReference type="Pfam" id="PF00149">
    <property type="entry name" value="Metallophos"/>
    <property type="match status" value="1"/>
</dbReference>
<evidence type="ECO:0000313" key="2">
    <source>
        <dbReference type="EMBL" id="MBG9986832.1"/>
    </source>
</evidence>
<organism evidence="2 3">
    <name type="scientific">Facklamia lactis</name>
    <dbReference type="NCBI Taxonomy" id="2749967"/>
    <lineage>
        <taxon>Bacteria</taxon>
        <taxon>Bacillati</taxon>
        <taxon>Bacillota</taxon>
        <taxon>Bacilli</taxon>
        <taxon>Lactobacillales</taxon>
        <taxon>Aerococcaceae</taxon>
        <taxon>Facklamia</taxon>
    </lineage>
</organism>
<dbReference type="EMBL" id="JACBXQ010000004">
    <property type="protein sequence ID" value="MBG9986832.1"/>
    <property type="molecule type" value="Genomic_DNA"/>
</dbReference>
<proteinExistence type="predicted"/>
<name>A0ABS0LS05_9LACT</name>
<feature type="domain" description="Calcineurin-like phosphoesterase" evidence="1">
    <location>
        <begin position="13"/>
        <end position="182"/>
    </location>
</feature>
<dbReference type="Proteomes" id="UP000721415">
    <property type="component" value="Unassembled WGS sequence"/>
</dbReference>
<dbReference type="InterPro" id="IPR050126">
    <property type="entry name" value="Ap4A_hydrolase"/>
</dbReference>
<gene>
    <name evidence="2" type="ORF">HZY91_07965</name>
</gene>
<keyword evidence="3" id="KW-1185">Reference proteome</keyword>
<dbReference type="PANTHER" id="PTHR42850:SF4">
    <property type="entry name" value="ZINC-DEPENDENT ENDOPOLYPHOSPHATASE"/>
    <property type="match status" value="1"/>
</dbReference>
<sequence length="233" mass="27203">MYEELEYLLTFWKPKRQQLIFVGDYFDRGYANSQVLERIWQLEKDYGALCLRGNHESMLLNFIKSPTNYFNHYVLNGGSMTLSQFLNISEDLITKSSSRRTVRQLKKKYPDLEGWLDQLPYYIEFGNFICVHAGVDLSLDDWRNTSDYDFMWLRDSFHKAENHTGKQIIFGHTPTMVLNQDYNNSSVWRQQMKWGIDGGVVYGGQLHGLLISKTAVIDIYSVSILEGDLHDNS</sequence>
<protein>
    <submittedName>
        <fullName evidence="2">Serine/threonine protein phosphatase</fullName>
    </submittedName>
</protein>
<dbReference type="InterPro" id="IPR004843">
    <property type="entry name" value="Calcineurin-like_PHP"/>
</dbReference>
<accession>A0ABS0LS05</accession>
<comment type="caution">
    <text evidence="2">The sequence shown here is derived from an EMBL/GenBank/DDBJ whole genome shotgun (WGS) entry which is preliminary data.</text>
</comment>
<dbReference type="PANTHER" id="PTHR42850">
    <property type="entry name" value="METALLOPHOSPHOESTERASE"/>
    <property type="match status" value="1"/>
</dbReference>
<dbReference type="SUPFAM" id="SSF56300">
    <property type="entry name" value="Metallo-dependent phosphatases"/>
    <property type="match status" value="1"/>
</dbReference>
<reference evidence="2 3" key="1">
    <citation type="submission" date="2020-07" db="EMBL/GenBank/DDBJ databases">
        <title>Facklamia lactis sp. nov., isolated from raw milk.</title>
        <authorList>
            <person name="Doll E.V."/>
            <person name="Huptas C."/>
            <person name="Staib L."/>
            <person name="Wenning M."/>
            <person name="Scherer S."/>
        </authorList>
    </citation>
    <scope>NUCLEOTIDE SEQUENCE [LARGE SCALE GENOMIC DNA]</scope>
    <source>
        <strain evidence="2 3">DSM 111018</strain>
    </source>
</reference>
<dbReference type="InterPro" id="IPR029052">
    <property type="entry name" value="Metallo-depent_PP-like"/>
</dbReference>
<evidence type="ECO:0000259" key="1">
    <source>
        <dbReference type="Pfam" id="PF00149"/>
    </source>
</evidence>